<evidence type="ECO:0000256" key="2">
    <source>
        <dbReference type="ARBA" id="ARBA00022801"/>
    </source>
</evidence>
<dbReference type="InterPro" id="IPR000917">
    <property type="entry name" value="Sulfatase_N"/>
</dbReference>
<dbReference type="Gene3D" id="3.30.1120.10">
    <property type="match status" value="1"/>
</dbReference>
<comment type="caution">
    <text evidence="5">The sequence shown here is derived from an EMBL/GenBank/DDBJ whole genome shotgun (WGS) entry which is preliminary data.</text>
</comment>
<dbReference type="Proteomes" id="UP001054902">
    <property type="component" value="Unassembled WGS sequence"/>
</dbReference>
<comment type="similarity">
    <text evidence="1">Belongs to the sulfatase family.</text>
</comment>
<keyword evidence="6" id="KW-1185">Reference proteome</keyword>
<feature type="signal peptide" evidence="3">
    <location>
        <begin position="1"/>
        <end position="21"/>
    </location>
</feature>
<name>A0AAD3HFB7_9STRA</name>
<keyword evidence="2" id="KW-0378">Hydrolase</keyword>
<feature type="domain" description="Sulfatase N-terminal" evidence="4">
    <location>
        <begin position="26"/>
        <end position="382"/>
    </location>
</feature>
<dbReference type="EMBL" id="BLLK01000069">
    <property type="protein sequence ID" value="GFH61069.1"/>
    <property type="molecule type" value="Genomic_DNA"/>
</dbReference>
<feature type="chain" id="PRO_5042089431" description="Sulfatase N-terminal domain-containing protein" evidence="3">
    <location>
        <begin position="22"/>
        <end position="549"/>
    </location>
</feature>
<dbReference type="SUPFAM" id="SSF53649">
    <property type="entry name" value="Alkaline phosphatase-like"/>
    <property type="match status" value="1"/>
</dbReference>
<dbReference type="InterPro" id="IPR017850">
    <property type="entry name" value="Alkaline_phosphatase_core_sf"/>
</dbReference>
<evidence type="ECO:0000256" key="1">
    <source>
        <dbReference type="ARBA" id="ARBA00008779"/>
    </source>
</evidence>
<evidence type="ECO:0000313" key="6">
    <source>
        <dbReference type="Proteomes" id="UP001054902"/>
    </source>
</evidence>
<dbReference type="GO" id="GO:0004065">
    <property type="term" value="F:arylsulfatase activity"/>
    <property type="evidence" value="ECO:0007669"/>
    <property type="project" value="TreeGrafter"/>
</dbReference>
<dbReference type="Gene3D" id="3.40.720.10">
    <property type="entry name" value="Alkaline Phosphatase, subunit A"/>
    <property type="match status" value="1"/>
</dbReference>
<dbReference type="InterPro" id="IPR050738">
    <property type="entry name" value="Sulfatase"/>
</dbReference>
<accession>A0AAD3HFB7</accession>
<protein>
    <recommendedName>
        <fullName evidence="4">Sulfatase N-terminal domain-containing protein</fullName>
    </recommendedName>
</protein>
<evidence type="ECO:0000256" key="3">
    <source>
        <dbReference type="SAM" id="SignalP"/>
    </source>
</evidence>
<reference evidence="5 6" key="1">
    <citation type="journal article" date="2021" name="Sci. Rep.">
        <title>The genome of the diatom Chaetoceros tenuissimus carries an ancient integrated fragment of an extant virus.</title>
        <authorList>
            <person name="Hongo Y."/>
            <person name="Kimura K."/>
            <person name="Takaki Y."/>
            <person name="Yoshida Y."/>
            <person name="Baba S."/>
            <person name="Kobayashi G."/>
            <person name="Nagasaki K."/>
            <person name="Hano T."/>
            <person name="Tomaru Y."/>
        </authorList>
    </citation>
    <scope>NUCLEOTIDE SEQUENCE [LARGE SCALE GENOMIC DNA]</scope>
    <source>
        <strain evidence="5 6">NIES-3715</strain>
    </source>
</reference>
<evidence type="ECO:0000259" key="4">
    <source>
        <dbReference type="Pfam" id="PF00884"/>
    </source>
</evidence>
<gene>
    <name evidence="5" type="ORF">CTEN210_17545</name>
</gene>
<sequence>MKILSTVPLLCLLFGATHTLAQKKKPNVLIILADDVGTGDVPGYWNNEIVDMPNLRALQEKGVTFTDAHSTPLCAPSRYSLLSGNQPHRGTEVFGTWGLYPSGQTQFYGRQQSIASMLKTGDYHTSMFGKWHIGGGLPDGYNKTNILSSQDWENGRLSNGPADHGFDDSFYTLEGIQGAPYSFFRNGKLLTEEEDIVYWEKGEHVSQGGNTFEILNPGEGDKHWDSTSYNKKIYRKAETFIDNHIENHSDKPFFMYFSLGSVHIPHTPPKQYFDGTKIAGRYEDPHLDLLFEMDLIVGSLTKKLEDENLMEDTIVIFTSDNGGLHMKYPNRVLRGFKGNLYENGHRVPFIMRYDGVLPAGERRDEHYIALWDIYATIAQLTDLKIDEYSAQDSKSFKEYAISGSAGAPRKYLTVYKPQTDKHQAAIRDGDFKFIRDYINKWEALYNLKDDIGEKHNLLVTDFDKYNGLRKKLRNKLRQNGPCPADRGHSFKLRHGKKAGTTVNCSFFRKYSESKCYWQPFGEVVCNSICGRFRKFCRLWKDYEAEFLDN</sequence>
<evidence type="ECO:0000313" key="5">
    <source>
        <dbReference type="EMBL" id="GFH61069.1"/>
    </source>
</evidence>
<organism evidence="5 6">
    <name type="scientific">Chaetoceros tenuissimus</name>
    <dbReference type="NCBI Taxonomy" id="426638"/>
    <lineage>
        <taxon>Eukaryota</taxon>
        <taxon>Sar</taxon>
        <taxon>Stramenopiles</taxon>
        <taxon>Ochrophyta</taxon>
        <taxon>Bacillariophyta</taxon>
        <taxon>Coscinodiscophyceae</taxon>
        <taxon>Chaetocerotophycidae</taxon>
        <taxon>Chaetocerotales</taxon>
        <taxon>Chaetocerotaceae</taxon>
        <taxon>Chaetoceros</taxon>
    </lineage>
</organism>
<dbReference type="AlphaFoldDB" id="A0AAD3HFB7"/>
<dbReference type="PANTHER" id="PTHR42693:SF53">
    <property type="entry name" value="ENDO-4-O-SULFATASE"/>
    <property type="match status" value="1"/>
</dbReference>
<proteinExistence type="inferred from homology"/>
<keyword evidence="3" id="KW-0732">Signal</keyword>
<dbReference type="PANTHER" id="PTHR42693">
    <property type="entry name" value="ARYLSULFATASE FAMILY MEMBER"/>
    <property type="match status" value="1"/>
</dbReference>
<dbReference type="Pfam" id="PF00884">
    <property type="entry name" value="Sulfatase"/>
    <property type="match status" value="1"/>
</dbReference>